<feature type="region of interest" description="Disordered" evidence="1">
    <location>
        <begin position="142"/>
        <end position="194"/>
    </location>
</feature>
<sequence length="194" mass="20254">MYTARISPSDPRAFASLRAVLHDPRHAGTDLYLHLEPGLYTEPHCLEITTRVMVVPVAGPGSVEIAVQGDDSVFAVAGERASLELYGVHVRGAAGHPGVRTAPGTRFRAIDTVFSSGSLKIHGDGTEIVNCRFEDGGSTGWAGRAVSCGTRTSTTRSSPSRTPSARPSAPSSSATSSWEPSPSSGPRSRSPTAP</sequence>
<dbReference type="Proteomes" id="UP000682416">
    <property type="component" value="Chromosome"/>
</dbReference>
<proteinExistence type="predicted"/>
<organism evidence="2 3">
    <name type="scientific">Nocardiopsis eucommiae</name>
    <dbReference type="NCBI Taxonomy" id="2831970"/>
    <lineage>
        <taxon>Bacteria</taxon>
        <taxon>Bacillati</taxon>
        <taxon>Actinomycetota</taxon>
        <taxon>Actinomycetes</taxon>
        <taxon>Streptosporangiales</taxon>
        <taxon>Nocardiopsidaceae</taxon>
        <taxon>Nocardiopsis</taxon>
    </lineage>
</organism>
<evidence type="ECO:0000313" key="3">
    <source>
        <dbReference type="Proteomes" id="UP000682416"/>
    </source>
</evidence>
<reference evidence="2" key="1">
    <citation type="submission" date="2021-05" db="EMBL/GenBank/DDBJ databases">
        <authorList>
            <person name="Kaiqin L."/>
            <person name="Jian G."/>
        </authorList>
    </citation>
    <scope>NUCLEOTIDE SEQUENCE</scope>
    <source>
        <strain evidence="2">HDS5</strain>
    </source>
</reference>
<name>A0A975QKA1_9ACTN</name>
<dbReference type="KEGG" id="nec:KGD82_24640"/>
<dbReference type="EMBL" id="CP074402">
    <property type="protein sequence ID" value="QVJ01293.1"/>
    <property type="molecule type" value="Genomic_DNA"/>
</dbReference>
<evidence type="ECO:0000256" key="1">
    <source>
        <dbReference type="SAM" id="MobiDB-lite"/>
    </source>
</evidence>
<accession>A0A975QKA1</accession>
<feature type="compositionally biased region" description="Low complexity" evidence="1">
    <location>
        <begin position="150"/>
        <end position="194"/>
    </location>
</feature>
<protein>
    <submittedName>
        <fullName evidence="2">Uncharacterized protein</fullName>
    </submittedName>
</protein>
<gene>
    <name evidence="2" type="ORF">KGD82_24640</name>
</gene>
<evidence type="ECO:0000313" key="2">
    <source>
        <dbReference type="EMBL" id="QVJ01293.1"/>
    </source>
</evidence>
<dbReference type="SUPFAM" id="SSF51126">
    <property type="entry name" value="Pectin lyase-like"/>
    <property type="match status" value="1"/>
</dbReference>
<keyword evidence="3" id="KW-1185">Reference proteome</keyword>
<dbReference type="AlphaFoldDB" id="A0A975QKA1"/>
<dbReference type="InterPro" id="IPR011050">
    <property type="entry name" value="Pectin_lyase_fold/virulence"/>
</dbReference>